<dbReference type="Proteomes" id="UP000256964">
    <property type="component" value="Unassembled WGS sequence"/>
</dbReference>
<evidence type="ECO:0000259" key="1">
    <source>
        <dbReference type="Pfam" id="PF17667"/>
    </source>
</evidence>
<accession>A0A371DDK7</accession>
<name>A0A371DDK7_9APHY</name>
<dbReference type="OrthoDB" id="3265188at2759"/>
<proteinExistence type="predicted"/>
<evidence type="ECO:0000313" key="2">
    <source>
        <dbReference type="EMBL" id="RDX50637.1"/>
    </source>
</evidence>
<dbReference type="Pfam" id="PF17667">
    <property type="entry name" value="Pkinase_fungal"/>
    <property type="match status" value="1"/>
</dbReference>
<dbReference type="AlphaFoldDB" id="A0A371DDK7"/>
<gene>
    <name evidence="2" type="ORF">OH76DRAFT_1482059</name>
</gene>
<keyword evidence="3" id="KW-1185">Reference proteome</keyword>
<dbReference type="EMBL" id="KZ857398">
    <property type="protein sequence ID" value="RDX50637.1"/>
    <property type="molecule type" value="Genomic_DNA"/>
</dbReference>
<organism evidence="2 3">
    <name type="scientific">Lentinus brumalis</name>
    <dbReference type="NCBI Taxonomy" id="2498619"/>
    <lineage>
        <taxon>Eukaryota</taxon>
        <taxon>Fungi</taxon>
        <taxon>Dikarya</taxon>
        <taxon>Basidiomycota</taxon>
        <taxon>Agaricomycotina</taxon>
        <taxon>Agaricomycetes</taxon>
        <taxon>Polyporales</taxon>
        <taxon>Polyporaceae</taxon>
        <taxon>Lentinus</taxon>
    </lineage>
</organism>
<dbReference type="InterPro" id="IPR040976">
    <property type="entry name" value="Pkinase_fungal"/>
</dbReference>
<evidence type="ECO:0000313" key="3">
    <source>
        <dbReference type="Proteomes" id="UP000256964"/>
    </source>
</evidence>
<sequence>MGPFGDDRVEGVIMREDPGLLVRLLWRFSQMTDEELGLDPTASLVELGSPYFALMEDMEEDSDGQDIYLDACEVDPSQTAHRQPSSTGPSTFAFQRRLFADSLTDNWPRYALEVGPERRKYLVGKPTYIARAYSTGTLVYIALDPIDCSFVTLKDKWRPLSVDYESEGDILRTLQAPSVEGVPSVLCYGDIEGHDNRLELCSEENKEVFLPLDEFTCSFQLLKIFTELPTRPGTCSAMSIVNPSNMMMRPSVAVDADGQRTVHYTVVLVDWDLACRVKEGRLVQPYPPKPSSLDSAAIDSFFFIILYSAMRSVHNNCQPRLETYVRSIFYSFDSLVGLCSPGVRGEPWSWWKTALMSSMGLNFYCTPLRFRNGEDRADTTRPIQALLYDLRGVFSLWYQDTY</sequence>
<feature type="domain" description="Fungal-type protein kinase" evidence="1">
    <location>
        <begin position="14"/>
        <end position="194"/>
    </location>
</feature>
<reference evidence="2 3" key="1">
    <citation type="journal article" date="2018" name="Biotechnol. Biofuels">
        <title>Integrative visual omics of the white-rot fungus Polyporus brumalis exposes the biotechnological potential of its oxidative enzymes for delignifying raw plant biomass.</title>
        <authorList>
            <person name="Miyauchi S."/>
            <person name="Rancon A."/>
            <person name="Drula E."/>
            <person name="Hage H."/>
            <person name="Chaduli D."/>
            <person name="Favel A."/>
            <person name="Grisel S."/>
            <person name="Henrissat B."/>
            <person name="Herpoel-Gimbert I."/>
            <person name="Ruiz-Duenas F.J."/>
            <person name="Chevret D."/>
            <person name="Hainaut M."/>
            <person name="Lin J."/>
            <person name="Wang M."/>
            <person name="Pangilinan J."/>
            <person name="Lipzen A."/>
            <person name="Lesage-Meessen L."/>
            <person name="Navarro D."/>
            <person name="Riley R."/>
            <person name="Grigoriev I.V."/>
            <person name="Zhou S."/>
            <person name="Raouche S."/>
            <person name="Rosso M.N."/>
        </authorList>
    </citation>
    <scope>NUCLEOTIDE SEQUENCE [LARGE SCALE GENOMIC DNA]</scope>
    <source>
        <strain evidence="2 3">BRFM 1820</strain>
    </source>
</reference>
<protein>
    <recommendedName>
        <fullName evidence="1">Fungal-type protein kinase domain-containing protein</fullName>
    </recommendedName>
</protein>